<evidence type="ECO:0000259" key="5">
    <source>
        <dbReference type="Pfam" id="PF00999"/>
    </source>
</evidence>
<dbReference type="AlphaFoldDB" id="A0A9P4LPP7"/>
<dbReference type="EMBL" id="ML978184">
    <property type="protein sequence ID" value="KAF2031064.1"/>
    <property type="molecule type" value="Genomic_DNA"/>
</dbReference>
<dbReference type="GO" id="GO:0030007">
    <property type="term" value="P:intracellular potassium ion homeostasis"/>
    <property type="evidence" value="ECO:0007669"/>
    <property type="project" value="TreeGrafter"/>
</dbReference>
<dbReference type="GO" id="GO:0036376">
    <property type="term" value="P:sodium ion export across plasma membrane"/>
    <property type="evidence" value="ECO:0007669"/>
    <property type="project" value="InterPro"/>
</dbReference>
<dbReference type="Proteomes" id="UP000799777">
    <property type="component" value="Unassembled WGS sequence"/>
</dbReference>
<keyword evidence="4" id="KW-0472">Membrane</keyword>
<feature type="domain" description="Cation/H+ exchanger transmembrane" evidence="5">
    <location>
        <begin position="4"/>
        <end position="255"/>
    </location>
</feature>
<dbReference type="Gene3D" id="1.20.1530.20">
    <property type="match status" value="1"/>
</dbReference>
<accession>A0A9P4LPP7</accession>
<dbReference type="GO" id="GO:0005886">
    <property type="term" value="C:plasma membrane"/>
    <property type="evidence" value="ECO:0007669"/>
    <property type="project" value="InterPro"/>
</dbReference>
<evidence type="ECO:0000256" key="3">
    <source>
        <dbReference type="ARBA" id="ARBA00022989"/>
    </source>
</evidence>
<comment type="subcellular location">
    <subcellularLocation>
        <location evidence="1">Membrane</location>
        <topology evidence="1">Multi-pass membrane protein</topology>
    </subcellularLocation>
</comment>
<proteinExistence type="predicted"/>
<name>A0A9P4LPP7_9PLEO</name>
<keyword evidence="3" id="KW-1133">Transmembrane helix</keyword>
<evidence type="ECO:0000256" key="1">
    <source>
        <dbReference type="ARBA" id="ARBA00004141"/>
    </source>
</evidence>
<reference evidence="6" key="1">
    <citation type="journal article" date="2020" name="Stud. Mycol.">
        <title>101 Dothideomycetes genomes: a test case for predicting lifestyles and emergence of pathogens.</title>
        <authorList>
            <person name="Haridas S."/>
            <person name="Albert R."/>
            <person name="Binder M."/>
            <person name="Bloem J."/>
            <person name="Labutti K."/>
            <person name="Salamov A."/>
            <person name="Andreopoulos B."/>
            <person name="Baker S."/>
            <person name="Barry K."/>
            <person name="Bills G."/>
            <person name="Bluhm B."/>
            <person name="Cannon C."/>
            <person name="Castanera R."/>
            <person name="Culley D."/>
            <person name="Daum C."/>
            <person name="Ezra D."/>
            <person name="Gonzalez J."/>
            <person name="Henrissat B."/>
            <person name="Kuo A."/>
            <person name="Liang C."/>
            <person name="Lipzen A."/>
            <person name="Lutzoni F."/>
            <person name="Magnuson J."/>
            <person name="Mondo S."/>
            <person name="Nolan M."/>
            <person name="Ohm R."/>
            <person name="Pangilinan J."/>
            <person name="Park H.-J."/>
            <person name="Ramirez L."/>
            <person name="Alfaro M."/>
            <person name="Sun H."/>
            <person name="Tritt A."/>
            <person name="Yoshinaga Y."/>
            <person name="Zwiers L.-H."/>
            <person name="Turgeon B."/>
            <person name="Goodwin S."/>
            <person name="Spatafora J."/>
            <person name="Crous P."/>
            <person name="Grigoriev I."/>
        </authorList>
    </citation>
    <scope>NUCLEOTIDE SEQUENCE</scope>
    <source>
        <strain evidence="6">CBS 110217</strain>
    </source>
</reference>
<evidence type="ECO:0000313" key="7">
    <source>
        <dbReference type="Proteomes" id="UP000799777"/>
    </source>
</evidence>
<dbReference type="Pfam" id="PF00999">
    <property type="entry name" value="Na_H_Exchanger"/>
    <property type="match status" value="1"/>
</dbReference>
<dbReference type="PANTHER" id="PTHR31382">
    <property type="entry name" value="NA(+)/H(+) ANTIPORTER"/>
    <property type="match status" value="1"/>
</dbReference>
<dbReference type="OrthoDB" id="2190219at2759"/>
<dbReference type="PANTHER" id="PTHR31382:SF2">
    <property type="entry name" value="CATION_H+ EXCHANGER DOMAIN-CONTAINING PROTEIN"/>
    <property type="match status" value="1"/>
</dbReference>
<dbReference type="InterPro" id="IPR038770">
    <property type="entry name" value="Na+/solute_symporter_sf"/>
</dbReference>
<evidence type="ECO:0000256" key="2">
    <source>
        <dbReference type="ARBA" id="ARBA00022692"/>
    </source>
</evidence>
<evidence type="ECO:0000256" key="4">
    <source>
        <dbReference type="ARBA" id="ARBA00023136"/>
    </source>
</evidence>
<dbReference type="InterPro" id="IPR004712">
    <property type="entry name" value="Na+/H+_antiporter_fungi"/>
</dbReference>
<dbReference type="GO" id="GO:0120029">
    <property type="term" value="P:proton export across plasma membrane"/>
    <property type="evidence" value="ECO:0007669"/>
    <property type="project" value="InterPro"/>
</dbReference>
<sequence length="300" mass="33404">MLGGWFITTCCFKIMMPSFTWREAIACAACFNAIDPVLAGTILSGGFSKRIPKHLRDLLRTEAAANGLTTTVVLNLATNLVQPGSSPAACIKAFFVTLAHESVFGAMAGLLIGYTARELLRKAHDADGVDRPSFLAYYLSVAAFSTGFGTIIGVDEITLAFFVGVGLDNNNWYEEMTEETFLASCIDLMLNLSYFTYIGALVPWNDFSSQELSLVPWRLVLGTLCIFTFRRTPLVLLFKPLVPRIMNWREAAFYGHLDLLALVPYLQPSLFRERSLLVRESRSLHPQATPIRRNFWHNSG</sequence>
<keyword evidence="2" id="KW-0812">Transmembrane</keyword>
<keyword evidence="7" id="KW-1185">Reference proteome</keyword>
<comment type="caution">
    <text evidence="6">The sequence shown here is derived from an EMBL/GenBank/DDBJ whole genome shotgun (WGS) entry which is preliminary data.</text>
</comment>
<dbReference type="InterPro" id="IPR006153">
    <property type="entry name" value="Cation/H_exchanger_TM"/>
</dbReference>
<protein>
    <recommendedName>
        <fullName evidence="5">Cation/H+ exchanger transmembrane domain-containing protein</fullName>
    </recommendedName>
</protein>
<organism evidence="6 7">
    <name type="scientific">Setomelanomma holmii</name>
    <dbReference type="NCBI Taxonomy" id="210430"/>
    <lineage>
        <taxon>Eukaryota</taxon>
        <taxon>Fungi</taxon>
        <taxon>Dikarya</taxon>
        <taxon>Ascomycota</taxon>
        <taxon>Pezizomycotina</taxon>
        <taxon>Dothideomycetes</taxon>
        <taxon>Pleosporomycetidae</taxon>
        <taxon>Pleosporales</taxon>
        <taxon>Pleosporineae</taxon>
        <taxon>Phaeosphaeriaceae</taxon>
        <taxon>Setomelanomma</taxon>
    </lineage>
</organism>
<dbReference type="GO" id="GO:0015385">
    <property type="term" value="F:sodium:proton antiporter activity"/>
    <property type="evidence" value="ECO:0007669"/>
    <property type="project" value="InterPro"/>
</dbReference>
<dbReference type="GO" id="GO:0042391">
    <property type="term" value="P:regulation of membrane potential"/>
    <property type="evidence" value="ECO:0007669"/>
    <property type="project" value="InterPro"/>
</dbReference>
<gene>
    <name evidence="6" type="ORF">EK21DRAFT_111307</name>
</gene>
<evidence type="ECO:0000313" key="6">
    <source>
        <dbReference type="EMBL" id="KAF2031064.1"/>
    </source>
</evidence>